<reference evidence="1" key="1">
    <citation type="journal article" date="2020" name="Nature">
        <title>Giant virus diversity and host interactions through global metagenomics.</title>
        <authorList>
            <person name="Schulz F."/>
            <person name="Roux S."/>
            <person name="Paez-Espino D."/>
            <person name="Jungbluth S."/>
            <person name="Walsh D.A."/>
            <person name="Denef V.J."/>
            <person name="McMahon K.D."/>
            <person name="Konstantinidis K.T."/>
            <person name="Eloe-Fadrosh E.A."/>
            <person name="Kyrpides N.C."/>
            <person name="Woyke T."/>
        </authorList>
    </citation>
    <scope>NUCLEOTIDE SEQUENCE</scope>
    <source>
        <strain evidence="1">GVMAG-M-3300027206-1</strain>
    </source>
</reference>
<evidence type="ECO:0000313" key="1">
    <source>
        <dbReference type="EMBL" id="QHU03552.1"/>
    </source>
</evidence>
<dbReference type="EMBL" id="MN740383">
    <property type="protein sequence ID" value="QHU03552.1"/>
    <property type="molecule type" value="Genomic_DNA"/>
</dbReference>
<sequence length="223" mass="26061">MISVQAVHTPMIRPRKKKLKLTRSVINDLKEISKLSYLNRWEYAGKVERDNFTFSKPEYVTSKCRNCVKSKEIEQIWYSEIGFHTHPGLGETNDIVTENTPIYVTLPSSQDFEAYIKGFPEMQCNILCDAHGYYIIDIIKSDDYNTLPLPSAVDNYMSRVRSKPFMRICVFSDEGLEYFNTTLKNWKQQINSEIHTDLMHQFGISMRYYGYSDEPPVITIHMV</sequence>
<dbReference type="AlphaFoldDB" id="A0A6C0JD29"/>
<protein>
    <submittedName>
        <fullName evidence="1">Uncharacterized protein</fullName>
    </submittedName>
</protein>
<proteinExistence type="predicted"/>
<organism evidence="1">
    <name type="scientific">viral metagenome</name>
    <dbReference type="NCBI Taxonomy" id="1070528"/>
    <lineage>
        <taxon>unclassified sequences</taxon>
        <taxon>metagenomes</taxon>
        <taxon>organismal metagenomes</taxon>
    </lineage>
</organism>
<name>A0A6C0JD29_9ZZZZ</name>
<accession>A0A6C0JD29</accession>